<evidence type="ECO:0000259" key="7">
    <source>
        <dbReference type="PROSITE" id="PS50043"/>
    </source>
</evidence>
<sequence>MTSLTPIRRPRRSRSRAHVTDQPTRVVIVDDQPLFAAGLAMLIDAQPDMRCVGTAHDGNAAVTLTRQVRPEIVLMDLRMPGLNGLEATQLIVAEPGPEVGPPKVVVLTTIKRDEAVYLALRAGATALLTKDALPAEVLGTIRDAVAGERLAGASDTVDVVREFAGRAQTRTPDDTLAALSAREREVFLLVARGLSNVEIAEATVLSEATVKSHVRQVLGKLGLKSRVQVVAFAYENELMGMVR</sequence>
<dbReference type="InterPro" id="IPR001789">
    <property type="entry name" value="Sig_transdc_resp-reg_receiver"/>
</dbReference>
<dbReference type="OrthoDB" id="9808843at2"/>
<dbReference type="Pfam" id="PF00196">
    <property type="entry name" value="GerE"/>
    <property type="match status" value="1"/>
</dbReference>
<dbReference type="AlphaFoldDB" id="A0A387BJ84"/>
<dbReference type="SMART" id="SM00448">
    <property type="entry name" value="REC"/>
    <property type="match status" value="1"/>
</dbReference>
<dbReference type="SMART" id="SM00421">
    <property type="entry name" value="HTH_LUXR"/>
    <property type="match status" value="1"/>
</dbReference>
<evidence type="ECO:0000256" key="2">
    <source>
        <dbReference type="ARBA" id="ARBA00023015"/>
    </source>
</evidence>
<proteinExistence type="predicted"/>
<dbReference type="EMBL" id="CP032624">
    <property type="protein sequence ID" value="AYG02768.1"/>
    <property type="molecule type" value="Genomic_DNA"/>
</dbReference>
<organism evidence="9 10">
    <name type="scientific">Gryllotalpicola protaetiae</name>
    <dbReference type="NCBI Taxonomy" id="2419771"/>
    <lineage>
        <taxon>Bacteria</taxon>
        <taxon>Bacillati</taxon>
        <taxon>Actinomycetota</taxon>
        <taxon>Actinomycetes</taxon>
        <taxon>Micrococcales</taxon>
        <taxon>Microbacteriaceae</taxon>
        <taxon>Gryllotalpicola</taxon>
    </lineage>
</organism>
<evidence type="ECO:0000313" key="9">
    <source>
        <dbReference type="EMBL" id="AYG02768.1"/>
    </source>
</evidence>
<evidence type="ECO:0000256" key="3">
    <source>
        <dbReference type="ARBA" id="ARBA00023125"/>
    </source>
</evidence>
<keyword evidence="3 9" id="KW-0238">DNA-binding</keyword>
<evidence type="ECO:0000256" key="5">
    <source>
        <dbReference type="PROSITE-ProRule" id="PRU00169"/>
    </source>
</evidence>
<dbReference type="InterPro" id="IPR058245">
    <property type="entry name" value="NreC/VraR/RcsB-like_REC"/>
</dbReference>
<keyword evidence="4" id="KW-0804">Transcription</keyword>
<dbReference type="CDD" id="cd17535">
    <property type="entry name" value="REC_NarL-like"/>
    <property type="match status" value="1"/>
</dbReference>
<dbReference type="Proteomes" id="UP000275069">
    <property type="component" value="Chromosome"/>
</dbReference>
<dbReference type="GO" id="GO:0000160">
    <property type="term" value="P:phosphorelay signal transduction system"/>
    <property type="evidence" value="ECO:0007669"/>
    <property type="project" value="InterPro"/>
</dbReference>
<dbReference type="PRINTS" id="PR00038">
    <property type="entry name" value="HTHLUXR"/>
</dbReference>
<dbReference type="InterPro" id="IPR039420">
    <property type="entry name" value="WalR-like"/>
</dbReference>
<evidence type="ECO:0000259" key="8">
    <source>
        <dbReference type="PROSITE" id="PS50110"/>
    </source>
</evidence>
<dbReference type="PANTHER" id="PTHR43214:SF24">
    <property type="entry name" value="TRANSCRIPTIONAL REGULATORY PROTEIN NARL-RELATED"/>
    <property type="match status" value="1"/>
</dbReference>
<keyword evidence="2" id="KW-0805">Transcription regulation</keyword>
<dbReference type="GO" id="GO:0003677">
    <property type="term" value="F:DNA binding"/>
    <property type="evidence" value="ECO:0007669"/>
    <property type="project" value="UniProtKB-KW"/>
</dbReference>
<dbReference type="CDD" id="cd06170">
    <property type="entry name" value="LuxR_C_like"/>
    <property type="match status" value="1"/>
</dbReference>
<gene>
    <name evidence="9" type="ORF">D7I44_04030</name>
</gene>
<dbReference type="InterPro" id="IPR000792">
    <property type="entry name" value="Tscrpt_reg_LuxR_C"/>
</dbReference>
<feature type="domain" description="Response regulatory" evidence="8">
    <location>
        <begin position="25"/>
        <end position="145"/>
    </location>
</feature>
<dbReference type="GO" id="GO:0006355">
    <property type="term" value="P:regulation of DNA-templated transcription"/>
    <property type="evidence" value="ECO:0007669"/>
    <property type="project" value="InterPro"/>
</dbReference>
<dbReference type="Gene3D" id="3.40.50.2300">
    <property type="match status" value="1"/>
</dbReference>
<dbReference type="KEGG" id="gry:D7I44_04030"/>
<evidence type="ECO:0000256" key="6">
    <source>
        <dbReference type="SAM" id="MobiDB-lite"/>
    </source>
</evidence>
<reference evidence="9 10" key="1">
    <citation type="submission" date="2018-09" db="EMBL/GenBank/DDBJ databases">
        <title>Genome sequencing of strain 2DFW10M-5.</title>
        <authorList>
            <person name="Heo J."/>
            <person name="Kim S.-J."/>
            <person name="Kwon S.-W."/>
        </authorList>
    </citation>
    <scope>NUCLEOTIDE SEQUENCE [LARGE SCALE GENOMIC DNA]</scope>
    <source>
        <strain evidence="9 10">2DFW10M-5</strain>
    </source>
</reference>
<dbReference type="InterPro" id="IPR016032">
    <property type="entry name" value="Sig_transdc_resp-reg_C-effctor"/>
</dbReference>
<feature type="modified residue" description="4-aspartylphosphate" evidence="5">
    <location>
        <position position="76"/>
    </location>
</feature>
<keyword evidence="1 5" id="KW-0597">Phosphoprotein</keyword>
<dbReference type="InterPro" id="IPR011006">
    <property type="entry name" value="CheY-like_superfamily"/>
</dbReference>
<evidence type="ECO:0000313" key="10">
    <source>
        <dbReference type="Proteomes" id="UP000275069"/>
    </source>
</evidence>
<feature type="domain" description="HTH luxR-type" evidence="7">
    <location>
        <begin position="172"/>
        <end position="237"/>
    </location>
</feature>
<feature type="compositionally biased region" description="Basic residues" evidence="6">
    <location>
        <begin position="8"/>
        <end position="17"/>
    </location>
</feature>
<accession>A0A387BJ84</accession>
<dbReference type="PANTHER" id="PTHR43214">
    <property type="entry name" value="TWO-COMPONENT RESPONSE REGULATOR"/>
    <property type="match status" value="1"/>
</dbReference>
<dbReference type="SUPFAM" id="SSF52172">
    <property type="entry name" value="CheY-like"/>
    <property type="match status" value="1"/>
</dbReference>
<protein>
    <submittedName>
        <fullName evidence="9">DNA-binding response regulator</fullName>
    </submittedName>
</protein>
<dbReference type="PROSITE" id="PS50110">
    <property type="entry name" value="RESPONSE_REGULATORY"/>
    <property type="match status" value="1"/>
</dbReference>
<keyword evidence="10" id="KW-1185">Reference proteome</keyword>
<feature type="region of interest" description="Disordered" evidence="6">
    <location>
        <begin position="1"/>
        <end position="20"/>
    </location>
</feature>
<name>A0A387BJ84_9MICO</name>
<dbReference type="SUPFAM" id="SSF46894">
    <property type="entry name" value="C-terminal effector domain of the bipartite response regulators"/>
    <property type="match status" value="1"/>
</dbReference>
<dbReference type="PROSITE" id="PS50043">
    <property type="entry name" value="HTH_LUXR_2"/>
    <property type="match status" value="1"/>
</dbReference>
<evidence type="ECO:0000256" key="4">
    <source>
        <dbReference type="ARBA" id="ARBA00023163"/>
    </source>
</evidence>
<evidence type="ECO:0000256" key="1">
    <source>
        <dbReference type="ARBA" id="ARBA00022553"/>
    </source>
</evidence>
<dbReference type="Pfam" id="PF00072">
    <property type="entry name" value="Response_reg"/>
    <property type="match status" value="1"/>
</dbReference>